<reference evidence="1 2" key="1">
    <citation type="submission" date="2019-06" db="EMBL/GenBank/DDBJ databases">
        <title>Draft genomes of female and male turbot (Scophthalmus maximus).</title>
        <authorList>
            <person name="Xu H."/>
            <person name="Xu X.-W."/>
            <person name="Shao C."/>
            <person name="Chen S."/>
        </authorList>
    </citation>
    <scope>NUCLEOTIDE SEQUENCE [LARGE SCALE GENOMIC DNA]</scope>
    <source>
        <strain evidence="1">Ysfricsl-2016a</strain>
        <tissue evidence="1">Blood</tissue>
    </source>
</reference>
<proteinExistence type="predicted"/>
<accession>A0A6A4RT36</accession>
<name>A0A6A4RT36_SCOMX</name>
<dbReference type="AlphaFoldDB" id="A0A6A4RT36"/>
<dbReference type="Proteomes" id="UP000438429">
    <property type="component" value="Unassembled WGS sequence"/>
</dbReference>
<evidence type="ECO:0000313" key="2">
    <source>
        <dbReference type="Proteomes" id="UP000438429"/>
    </source>
</evidence>
<dbReference type="EMBL" id="VEVO01000022">
    <property type="protein sequence ID" value="KAF0023208.1"/>
    <property type="molecule type" value="Genomic_DNA"/>
</dbReference>
<evidence type="ECO:0000313" key="1">
    <source>
        <dbReference type="EMBL" id="KAF0023208.1"/>
    </source>
</evidence>
<sequence length="91" mass="10258">MSLTTQAGPESCWSRRTWLCSGNNKKKNQTPSCQNRRDSVAAVCQLVKAVENRVYSEPRTPRPQNTRALNHSIVQALTDDTLSMLRCTHGR</sequence>
<comment type="caution">
    <text evidence="1">The sequence shown here is derived from an EMBL/GenBank/DDBJ whole genome shotgun (WGS) entry which is preliminary data.</text>
</comment>
<gene>
    <name evidence="1" type="ORF">F2P81_023838</name>
</gene>
<organism evidence="1 2">
    <name type="scientific">Scophthalmus maximus</name>
    <name type="common">Turbot</name>
    <name type="synonym">Psetta maxima</name>
    <dbReference type="NCBI Taxonomy" id="52904"/>
    <lineage>
        <taxon>Eukaryota</taxon>
        <taxon>Metazoa</taxon>
        <taxon>Chordata</taxon>
        <taxon>Craniata</taxon>
        <taxon>Vertebrata</taxon>
        <taxon>Euteleostomi</taxon>
        <taxon>Actinopterygii</taxon>
        <taxon>Neopterygii</taxon>
        <taxon>Teleostei</taxon>
        <taxon>Neoteleostei</taxon>
        <taxon>Acanthomorphata</taxon>
        <taxon>Carangaria</taxon>
        <taxon>Pleuronectiformes</taxon>
        <taxon>Pleuronectoidei</taxon>
        <taxon>Scophthalmidae</taxon>
        <taxon>Scophthalmus</taxon>
    </lineage>
</organism>
<protein>
    <submittedName>
        <fullName evidence="1">Uncharacterized protein</fullName>
    </submittedName>
</protein>